<dbReference type="PRINTS" id="PR00414">
    <property type="entry name" value="PPTHIESTRASE"/>
</dbReference>
<dbReference type="STRING" id="1754190.A0A1Y2ETS1"/>
<dbReference type="InterPro" id="IPR029058">
    <property type="entry name" value="AB_hydrolase_fold"/>
</dbReference>
<keyword evidence="12" id="KW-1185">Reference proteome</keyword>
<feature type="signal peptide" evidence="10">
    <location>
        <begin position="1"/>
        <end position="23"/>
    </location>
</feature>
<organism evidence="11 12">
    <name type="scientific">Neocallimastix californiae</name>
    <dbReference type="NCBI Taxonomy" id="1754190"/>
    <lineage>
        <taxon>Eukaryota</taxon>
        <taxon>Fungi</taxon>
        <taxon>Fungi incertae sedis</taxon>
        <taxon>Chytridiomycota</taxon>
        <taxon>Chytridiomycota incertae sedis</taxon>
        <taxon>Neocallimastigomycetes</taxon>
        <taxon>Neocallimastigales</taxon>
        <taxon>Neocallimastigaceae</taxon>
        <taxon>Neocallimastix</taxon>
    </lineage>
</organism>
<gene>
    <name evidence="11" type="ORF">LY90DRAFT_378013</name>
</gene>
<dbReference type="EC" id="3.1.2.22" evidence="2"/>
<evidence type="ECO:0000256" key="10">
    <source>
        <dbReference type="SAM" id="SignalP"/>
    </source>
</evidence>
<dbReference type="SUPFAM" id="SSF53474">
    <property type="entry name" value="alpha/beta-Hydrolases"/>
    <property type="match status" value="1"/>
</dbReference>
<reference evidence="11 12" key="1">
    <citation type="submission" date="2016-08" db="EMBL/GenBank/DDBJ databases">
        <title>A Parts List for Fungal Cellulosomes Revealed by Comparative Genomics.</title>
        <authorList>
            <consortium name="DOE Joint Genome Institute"/>
            <person name="Haitjema C.H."/>
            <person name="Gilmore S.P."/>
            <person name="Henske J.K."/>
            <person name="Solomon K.V."/>
            <person name="De Groot R."/>
            <person name="Kuo A."/>
            <person name="Mondo S.J."/>
            <person name="Salamov A.A."/>
            <person name="Labutti K."/>
            <person name="Zhao Z."/>
            <person name="Chiniquy J."/>
            <person name="Barry K."/>
            <person name="Brewer H.M."/>
            <person name="Purvine S.O."/>
            <person name="Wright A.T."/>
            <person name="Boxma B."/>
            <person name="Van Alen T."/>
            <person name="Hackstein J.H."/>
            <person name="Baker S.E."/>
            <person name="Grigoriev I.V."/>
            <person name="O'Malley M.A."/>
        </authorList>
    </citation>
    <scope>NUCLEOTIDE SEQUENCE [LARGE SCALE GENOMIC DNA]</scope>
    <source>
        <strain evidence="11 12">G1</strain>
    </source>
</reference>
<dbReference type="Proteomes" id="UP000193920">
    <property type="component" value="Unassembled WGS sequence"/>
</dbReference>
<accession>A0A1Y2ETS1</accession>
<sequence length="360" mass="41564">MKFNKLNLISFIIEALLTTKALTKANYRPVVIWHGMGDSCCNPQSIGGFVDTLQELLPDTLIYSLNVSDSESEIVERKNSYFGNVNNHVDYVCSRLHEDDLYPQLKDGFNALGFSQGGQFLRAYVERCNDPPVYNLITYGAQHNGVSTIPGCVNDDSNFCARMKFLVSTNVYGSFVQNNIVQAQYFKSIENYDEYLEKSIFLADINNEREIKNPNYKENMLSLNKFVMIKFEDDDMVIPPTSSWFGWIDEFDELIPFNKTDTYKEDWLGLQTMEKQNQLDFINAPGNHMQVDLDFFIENVFHPYLDELIDDGDNSNDDDDDDDDHDDNDTDVEEINKTNKNIKSQNINDYLDSFFIKVQH</sequence>
<evidence type="ECO:0000256" key="8">
    <source>
        <dbReference type="ARBA" id="ARBA00031934"/>
    </source>
</evidence>
<dbReference type="AlphaFoldDB" id="A0A1Y2ETS1"/>
<evidence type="ECO:0000256" key="2">
    <source>
        <dbReference type="ARBA" id="ARBA00012423"/>
    </source>
</evidence>
<dbReference type="EMBL" id="MCOG01000027">
    <property type="protein sequence ID" value="ORY74963.1"/>
    <property type="molecule type" value="Genomic_DNA"/>
</dbReference>
<evidence type="ECO:0000256" key="3">
    <source>
        <dbReference type="ARBA" id="ARBA00014212"/>
    </source>
</evidence>
<comment type="caution">
    <text evidence="11">The sequence shown here is derived from an EMBL/GenBank/DDBJ whole genome shotgun (WGS) entry which is preliminary data.</text>
</comment>
<protein>
    <recommendedName>
        <fullName evidence="3">Palmitoyl-protein thioesterase 1</fullName>
        <ecNumber evidence="2">3.1.2.22</ecNumber>
    </recommendedName>
    <alternativeName>
        <fullName evidence="8">Palmitoyl-protein hydrolase 1</fullName>
    </alternativeName>
</protein>
<evidence type="ECO:0000256" key="9">
    <source>
        <dbReference type="SAM" id="MobiDB-lite"/>
    </source>
</evidence>
<evidence type="ECO:0000256" key="5">
    <source>
        <dbReference type="ARBA" id="ARBA00022801"/>
    </source>
</evidence>
<evidence type="ECO:0000256" key="7">
    <source>
        <dbReference type="ARBA" id="ARBA00023180"/>
    </source>
</evidence>
<evidence type="ECO:0000256" key="4">
    <source>
        <dbReference type="ARBA" id="ARBA00022729"/>
    </source>
</evidence>
<feature type="chain" id="PRO_5011002378" description="Palmitoyl-protein thioesterase 1" evidence="10">
    <location>
        <begin position="24"/>
        <end position="360"/>
    </location>
</feature>
<evidence type="ECO:0000256" key="1">
    <source>
        <dbReference type="ARBA" id="ARBA00010758"/>
    </source>
</evidence>
<feature type="region of interest" description="Disordered" evidence="9">
    <location>
        <begin position="308"/>
        <end position="333"/>
    </location>
</feature>
<name>A0A1Y2ETS1_9FUNG</name>
<dbReference type="GO" id="GO:0008474">
    <property type="term" value="F:palmitoyl-(protein) hydrolase activity"/>
    <property type="evidence" value="ECO:0007669"/>
    <property type="project" value="UniProtKB-EC"/>
</dbReference>
<dbReference type="Pfam" id="PF02089">
    <property type="entry name" value="Palm_thioest"/>
    <property type="match status" value="1"/>
</dbReference>
<dbReference type="PANTHER" id="PTHR11247">
    <property type="entry name" value="PALMITOYL-PROTEIN THIOESTERASE/DOLICHYLDIPHOSPHATASE 1"/>
    <property type="match status" value="1"/>
</dbReference>
<keyword evidence="4 10" id="KW-0732">Signal</keyword>
<evidence type="ECO:0000313" key="11">
    <source>
        <dbReference type="EMBL" id="ORY74963.1"/>
    </source>
</evidence>
<evidence type="ECO:0000256" key="6">
    <source>
        <dbReference type="ARBA" id="ARBA00023157"/>
    </source>
</evidence>
<keyword evidence="6" id="KW-1015">Disulfide bond</keyword>
<dbReference type="Gene3D" id="3.40.50.1820">
    <property type="entry name" value="alpha/beta hydrolase"/>
    <property type="match status" value="1"/>
</dbReference>
<comment type="similarity">
    <text evidence="1">Belongs to the palmitoyl-protein thioesterase family.</text>
</comment>
<evidence type="ECO:0000313" key="12">
    <source>
        <dbReference type="Proteomes" id="UP000193920"/>
    </source>
</evidence>
<dbReference type="FunFam" id="3.40.50.1820:FF:000107">
    <property type="entry name" value="Palmitoyl-protein thioesterase 1"/>
    <property type="match status" value="1"/>
</dbReference>
<keyword evidence="5 11" id="KW-0378">Hydrolase</keyword>
<dbReference type="PANTHER" id="PTHR11247:SF8">
    <property type="entry name" value="PALMITOYL-PROTEIN THIOESTERASE 1"/>
    <property type="match status" value="1"/>
</dbReference>
<proteinExistence type="inferred from homology"/>
<dbReference type="OrthoDB" id="10263094at2759"/>
<dbReference type="InterPro" id="IPR002472">
    <property type="entry name" value="Palm_thioest"/>
</dbReference>
<keyword evidence="7" id="KW-0325">Glycoprotein</keyword>